<dbReference type="EMBL" id="JAMXLY010000015">
    <property type="protein sequence ID" value="MCO6025324.1"/>
    <property type="molecule type" value="Genomic_DNA"/>
</dbReference>
<protein>
    <submittedName>
        <fullName evidence="3">DUF6377 domain-containing protein</fullName>
    </submittedName>
</protein>
<evidence type="ECO:0000259" key="2">
    <source>
        <dbReference type="Pfam" id="PF19904"/>
    </source>
</evidence>
<keyword evidence="1" id="KW-0812">Transmembrane</keyword>
<gene>
    <name evidence="3" type="ORF">NG821_05635</name>
</gene>
<comment type="caution">
    <text evidence="3">The sequence shown here is derived from an EMBL/GenBank/DDBJ whole genome shotgun (WGS) entry which is preliminary data.</text>
</comment>
<dbReference type="RefSeq" id="WP_252760683.1">
    <property type="nucleotide sequence ID" value="NZ_JAMXLY010000015.1"/>
</dbReference>
<organism evidence="3 4">
    <name type="scientific">Segatella cerevisiae</name>
    <dbReference type="NCBI Taxonomy" id="2053716"/>
    <lineage>
        <taxon>Bacteria</taxon>
        <taxon>Pseudomonadati</taxon>
        <taxon>Bacteroidota</taxon>
        <taxon>Bacteroidia</taxon>
        <taxon>Bacteroidales</taxon>
        <taxon>Prevotellaceae</taxon>
        <taxon>Segatella</taxon>
    </lineage>
</organism>
<proteinExistence type="predicted"/>
<evidence type="ECO:0000313" key="3">
    <source>
        <dbReference type="EMBL" id="MCO6025324.1"/>
    </source>
</evidence>
<keyword evidence="1" id="KW-1133">Transmembrane helix</keyword>
<reference evidence="3 4" key="1">
    <citation type="submission" date="2022-06" db="EMBL/GenBank/DDBJ databases">
        <title>A taxonomic note on the genus Prevotella: Description of four novel genera and emended description of the genera Hallella and Xylanibacter.</title>
        <authorList>
            <person name="Hitch T.C.A."/>
        </authorList>
    </citation>
    <scope>NUCLEOTIDE SEQUENCE [LARGE SCALE GENOMIC DNA]</scope>
    <source>
        <strain evidence="3 4">DSM 100619</strain>
    </source>
</reference>
<evidence type="ECO:0000256" key="1">
    <source>
        <dbReference type="SAM" id="Phobius"/>
    </source>
</evidence>
<evidence type="ECO:0000313" key="4">
    <source>
        <dbReference type="Proteomes" id="UP001204015"/>
    </source>
</evidence>
<keyword evidence="1" id="KW-0472">Membrane</keyword>
<accession>A0ABT1BWH2</accession>
<sequence length="526" mass="62028">MYKGLDNAIAHINYYVSIRQKRIKKLNGRLQKAQSLSERLLIHRDLAYEYIPFINDSAIFHLNQCVNLALAMGHRNQAEEYRSLISLQCSKTGMYQEAFNVLDSVRTEYLTRKGRGIYYWAYYNVYNELSYYAQLATFRALYAQKAKYFQNLMFQYILPYSDPYYQIKELNLMNAHQLKRSMALNTAWLGQVKKGSHRYALVALYRYLEYKAQKDTLQMMYWLTQSALSDVRNGVMDQGSMWEIANQMMVQGEVDRSYRYISFASSCAAKFGSRQRNWQISPLLTSVANNYKLLIERRTYQLFWLIVMISILAVLLLLSLFFVNRQRKRLSLAQSNLRDINGQLSTLNLELTKTNTKLSVLNQKLTDSSKVKEEYIGRFQSMCSEYIEKMDKFRKHVNRGLRNRQIPELLEETRSIEWKEEELKELYSNFDTSFFRLFPNFIEEFNALLRPESRIILADPSRLNTPLRIFALIRLGIEDSSKIAEFLNYSVNTIYNYRARVKNGAISDRENFERHVKEIGLPKQIG</sequence>
<dbReference type="Proteomes" id="UP001204015">
    <property type="component" value="Unassembled WGS sequence"/>
</dbReference>
<keyword evidence="4" id="KW-1185">Reference proteome</keyword>
<feature type="domain" description="DUF6377" evidence="2">
    <location>
        <begin position="230"/>
        <end position="484"/>
    </location>
</feature>
<name>A0ABT1BWH2_9BACT</name>
<dbReference type="InterPro" id="IPR045957">
    <property type="entry name" value="DUF6377"/>
</dbReference>
<dbReference type="Pfam" id="PF19904">
    <property type="entry name" value="DUF6377"/>
    <property type="match status" value="1"/>
</dbReference>
<feature type="transmembrane region" description="Helical" evidence="1">
    <location>
        <begin position="302"/>
        <end position="323"/>
    </location>
</feature>